<dbReference type="GO" id="GO:0016655">
    <property type="term" value="F:oxidoreductase activity, acting on NAD(P)H, quinone or similar compound as acceptor"/>
    <property type="evidence" value="ECO:0007669"/>
    <property type="project" value="InterPro"/>
</dbReference>
<keyword evidence="4 6" id="KW-0520">NAD</keyword>
<name>A0AA41U0K9_9ACTN</name>
<dbReference type="EMBL" id="JAKFHA010000002">
    <property type="protein sequence ID" value="MCF2526502.1"/>
    <property type="molecule type" value="Genomic_DNA"/>
</dbReference>
<dbReference type="Proteomes" id="UP001165378">
    <property type="component" value="Unassembled WGS sequence"/>
</dbReference>
<evidence type="ECO:0000256" key="4">
    <source>
        <dbReference type="ARBA" id="ARBA00023027"/>
    </source>
</evidence>
<comment type="caution">
    <text evidence="6">Lacks conserved residue(s) required for the propagation of feature annotation.</text>
</comment>
<dbReference type="SUPFAM" id="SSF52218">
    <property type="entry name" value="Flavoproteins"/>
    <property type="match status" value="1"/>
</dbReference>
<dbReference type="AlphaFoldDB" id="A0AA41U0K9"/>
<dbReference type="InterPro" id="IPR029039">
    <property type="entry name" value="Flavoprotein-like_sf"/>
</dbReference>
<comment type="caution">
    <text evidence="8">The sequence shown here is derived from an EMBL/GenBank/DDBJ whole genome shotgun (WGS) entry which is preliminary data.</text>
</comment>
<dbReference type="Gene3D" id="3.40.50.360">
    <property type="match status" value="1"/>
</dbReference>
<evidence type="ECO:0000313" key="8">
    <source>
        <dbReference type="EMBL" id="MCF2526502.1"/>
    </source>
</evidence>
<comment type="catalytic activity">
    <reaction evidence="6">
        <text>2 a quinone + NADH + H(+) = 2 a 1,4-benzosemiquinone + NAD(+)</text>
        <dbReference type="Rhea" id="RHEA:65952"/>
        <dbReference type="ChEBI" id="CHEBI:15378"/>
        <dbReference type="ChEBI" id="CHEBI:57540"/>
        <dbReference type="ChEBI" id="CHEBI:57945"/>
        <dbReference type="ChEBI" id="CHEBI:132124"/>
        <dbReference type="ChEBI" id="CHEBI:134225"/>
    </reaction>
</comment>
<accession>A0AA41U0K9</accession>
<evidence type="ECO:0000256" key="1">
    <source>
        <dbReference type="ARBA" id="ARBA00022630"/>
    </source>
</evidence>
<feature type="binding site" evidence="6">
    <location>
        <begin position="106"/>
        <end position="109"/>
    </location>
    <ligand>
        <name>FMN</name>
        <dbReference type="ChEBI" id="CHEBI:58210"/>
    </ligand>
</feature>
<dbReference type="PANTHER" id="PTHR43741:SF4">
    <property type="entry name" value="FMN-DEPENDENT NADH:QUINONE OXIDOREDUCTASE"/>
    <property type="match status" value="1"/>
</dbReference>
<comment type="function">
    <text evidence="6">Quinone reductase that provides resistance to thiol-specific stress caused by electrophilic quinones.</text>
</comment>
<evidence type="ECO:0000256" key="5">
    <source>
        <dbReference type="ARBA" id="ARBA00048542"/>
    </source>
</evidence>
<dbReference type="HAMAP" id="MF_01216">
    <property type="entry name" value="Azoreductase_type1"/>
    <property type="match status" value="1"/>
</dbReference>
<dbReference type="InterPro" id="IPR023048">
    <property type="entry name" value="NADH:quinone_OxRdtase_FMN_depd"/>
</dbReference>
<comment type="catalytic activity">
    <reaction evidence="5">
        <text>N,N-dimethyl-1,4-phenylenediamine + anthranilate + 2 NAD(+) = 2-(4-dimethylaminophenyl)diazenylbenzoate + 2 NADH + 2 H(+)</text>
        <dbReference type="Rhea" id="RHEA:55872"/>
        <dbReference type="ChEBI" id="CHEBI:15378"/>
        <dbReference type="ChEBI" id="CHEBI:15783"/>
        <dbReference type="ChEBI" id="CHEBI:16567"/>
        <dbReference type="ChEBI" id="CHEBI:57540"/>
        <dbReference type="ChEBI" id="CHEBI:57945"/>
        <dbReference type="ChEBI" id="CHEBI:71579"/>
        <dbReference type="EC" id="1.7.1.17"/>
    </reaction>
    <physiologicalReaction direction="right-to-left" evidence="5">
        <dbReference type="Rhea" id="RHEA:55874"/>
    </physiologicalReaction>
</comment>
<reference evidence="8" key="1">
    <citation type="submission" date="2022-01" db="EMBL/GenBank/DDBJ databases">
        <title>Genome-Based Taxonomic Classification of the Phylum Actinobacteria.</title>
        <authorList>
            <person name="Gao Y."/>
        </authorList>
    </citation>
    <scope>NUCLEOTIDE SEQUENCE</scope>
    <source>
        <strain evidence="8">KLBMP 8922</strain>
    </source>
</reference>
<dbReference type="GO" id="GO:0016652">
    <property type="term" value="F:oxidoreductase activity, acting on NAD(P)H as acceptor"/>
    <property type="evidence" value="ECO:0007669"/>
    <property type="project" value="UniProtKB-UniRule"/>
</dbReference>
<dbReference type="InterPro" id="IPR003680">
    <property type="entry name" value="Flavodoxin_fold"/>
</dbReference>
<evidence type="ECO:0000256" key="2">
    <source>
        <dbReference type="ARBA" id="ARBA00022643"/>
    </source>
</evidence>
<proteinExistence type="inferred from homology"/>
<dbReference type="PANTHER" id="PTHR43741">
    <property type="entry name" value="FMN-DEPENDENT NADH-AZOREDUCTASE 1"/>
    <property type="match status" value="1"/>
</dbReference>
<dbReference type="GO" id="GO:0010181">
    <property type="term" value="F:FMN binding"/>
    <property type="evidence" value="ECO:0007669"/>
    <property type="project" value="UniProtKB-UniRule"/>
</dbReference>
<feature type="binding site" evidence="6">
    <location>
        <begin position="15"/>
        <end position="17"/>
    </location>
    <ligand>
        <name>FMN</name>
        <dbReference type="ChEBI" id="CHEBI:58210"/>
    </ligand>
</feature>
<keyword evidence="9" id="KW-1185">Reference proteome</keyword>
<dbReference type="InterPro" id="IPR050104">
    <property type="entry name" value="FMN-dep_NADH:Q_OxRdtase_AzoR1"/>
</dbReference>
<keyword evidence="2 6" id="KW-0288">FMN</keyword>
<evidence type="ECO:0000256" key="3">
    <source>
        <dbReference type="ARBA" id="ARBA00023002"/>
    </source>
</evidence>
<dbReference type="RefSeq" id="WP_235050610.1">
    <property type="nucleotide sequence ID" value="NZ_JAKFHA010000002.1"/>
</dbReference>
<comment type="cofactor">
    <cofactor evidence="6">
        <name>FMN</name>
        <dbReference type="ChEBI" id="CHEBI:58210"/>
    </cofactor>
    <text evidence="6">Binds 1 FMN per subunit.</text>
</comment>
<dbReference type="EC" id="1.7.1.17" evidence="6"/>
<evidence type="ECO:0000259" key="7">
    <source>
        <dbReference type="Pfam" id="PF02525"/>
    </source>
</evidence>
<feature type="binding site" evidence="6">
    <location>
        <position position="10"/>
    </location>
    <ligand>
        <name>FMN</name>
        <dbReference type="ChEBI" id="CHEBI:58210"/>
    </ligand>
</feature>
<dbReference type="EC" id="1.6.5.-" evidence="6"/>
<protein>
    <recommendedName>
        <fullName evidence="6">FMN dependent NADH:quinone oxidoreductase</fullName>
        <ecNumber evidence="6">1.6.5.-</ecNumber>
    </recommendedName>
    <alternativeName>
        <fullName evidence="6">Azo-dye reductase</fullName>
    </alternativeName>
    <alternativeName>
        <fullName evidence="6">FMN-dependent NADH-azo compound oxidoreductase</fullName>
    </alternativeName>
    <alternativeName>
        <fullName evidence="6">FMN-dependent NADH-azoreductase</fullName>
        <ecNumber evidence="6">1.7.1.17</ecNumber>
    </alternativeName>
</protein>
<comment type="subunit">
    <text evidence="6">Homodimer.</text>
</comment>
<dbReference type="Pfam" id="PF02525">
    <property type="entry name" value="Flavodoxin_2"/>
    <property type="match status" value="1"/>
</dbReference>
<organism evidence="8 9">
    <name type="scientific">Yinghuangia soli</name>
    <dbReference type="NCBI Taxonomy" id="2908204"/>
    <lineage>
        <taxon>Bacteria</taxon>
        <taxon>Bacillati</taxon>
        <taxon>Actinomycetota</taxon>
        <taxon>Actinomycetes</taxon>
        <taxon>Kitasatosporales</taxon>
        <taxon>Streptomycetaceae</taxon>
        <taxon>Yinghuangia</taxon>
    </lineage>
</organism>
<comment type="function">
    <text evidence="6">Also exhibits azoreductase activity. Catalyzes the reductive cleavage of the azo bond in aromatic azo compounds to the corresponding amines.</text>
</comment>
<keyword evidence="3 6" id="KW-0560">Oxidoreductase</keyword>
<comment type="similarity">
    <text evidence="6">Belongs to the azoreductase type 1 family.</text>
</comment>
<keyword evidence="1 6" id="KW-0285">Flavoprotein</keyword>
<sequence>MSQLLHLDSSARTDSFSRRLGEVFATTWQASGGGGYTYRDLAADPPPPIREGWTAICDTMLREGISEIDRYAEAVRTDAEREAWAVVEPLLAELVAADVVVIGAPMYNFGVPAALKAWIDQVTFPKMVLAPRKFVVLSARGGAYGPGMPREPFDHQERYLRDFFQGHYAVDEADVVNAELVNALVDPGLADRLPQHEASSAAALLAARELAVKYADFSIRNY</sequence>
<gene>
    <name evidence="6" type="primary">azoR</name>
    <name evidence="8" type="ORF">LZ495_04605</name>
</gene>
<dbReference type="GO" id="GO:0009055">
    <property type="term" value="F:electron transfer activity"/>
    <property type="evidence" value="ECO:0007669"/>
    <property type="project" value="UniProtKB-UniRule"/>
</dbReference>
<feature type="domain" description="Flavodoxin-like fold" evidence="7">
    <location>
        <begin position="3"/>
        <end position="165"/>
    </location>
</feature>
<evidence type="ECO:0000313" key="9">
    <source>
        <dbReference type="Proteomes" id="UP001165378"/>
    </source>
</evidence>
<evidence type="ECO:0000256" key="6">
    <source>
        <dbReference type="HAMAP-Rule" id="MF_01216"/>
    </source>
</evidence>